<dbReference type="InterPro" id="IPR004809">
    <property type="entry name" value="Gln_synth_I"/>
</dbReference>
<evidence type="ECO:0000256" key="5">
    <source>
        <dbReference type="PIRSR" id="PIRSR604809-1"/>
    </source>
</evidence>
<dbReference type="EC" id="6.3.1.2" evidence="2 12"/>
<gene>
    <name evidence="15" type="ORF">BTA35_0209210</name>
</gene>
<keyword evidence="16" id="KW-1185">Reference proteome</keyword>
<dbReference type="PANTHER" id="PTHR43407">
    <property type="entry name" value="GLUTAMINE SYNTHETASE"/>
    <property type="match status" value="1"/>
</dbReference>
<dbReference type="Pfam" id="PF00120">
    <property type="entry name" value="Gln-synt_C"/>
    <property type="match status" value="1"/>
</dbReference>
<feature type="binding site" evidence="5">
    <location>
        <position position="321"/>
    </location>
    <ligand>
        <name>L-glutamate</name>
        <dbReference type="ChEBI" id="CHEBI:29985"/>
    </ligand>
</feature>
<keyword evidence="7" id="KW-0460">Magnesium</keyword>
<keyword evidence="12 15" id="KW-0436">Ligase</keyword>
<keyword evidence="8" id="KW-0597">Phosphoprotein</keyword>
<dbReference type="InterPro" id="IPR027303">
    <property type="entry name" value="Gln_synth_gly_rich_site"/>
</dbReference>
<comment type="similarity">
    <text evidence="1 9 10">Belongs to the glutamine synthetase family.</text>
</comment>
<evidence type="ECO:0000256" key="7">
    <source>
        <dbReference type="PIRSR" id="PIRSR604809-3"/>
    </source>
</evidence>
<keyword evidence="11" id="KW-0963">Cytoplasm</keyword>
<dbReference type="STRING" id="966.BTA35_0209210"/>
<dbReference type="GO" id="GO:0005737">
    <property type="term" value="C:cytoplasm"/>
    <property type="evidence" value="ECO:0007669"/>
    <property type="project" value="UniProtKB-SubCell"/>
</dbReference>
<feature type="binding site" evidence="7">
    <location>
        <position position="269"/>
    </location>
    <ligand>
        <name>Mg(2+)</name>
        <dbReference type="ChEBI" id="CHEBI:18420"/>
        <label>1</label>
    </ligand>
</feature>
<keyword evidence="6 12" id="KW-0067">ATP-binding</keyword>
<dbReference type="InterPro" id="IPR001637">
    <property type="entry name" value="Gln_synth_I_adenylation_site"/>
</dbReference>
<feature type="modified residue" description="O-AMP-tyrosine" evidence="8">
    <location>
        <position position="397"/>
    </location>
</feature>
<comment type="subcellular location">
    <subcellularLocation>
        <location evidence="11">Cytoplasm</location>
    </subcellularLocation>
</comment>
<evidence type="ECO:0000313" key="15">
    <source>
        <dbReference type="EMBL" id="OOV87163.1"/>
    </source>
</evidence>
<dbReference type="NCBIfam" id="TIGR00653">
    <property type="entry name" value="GlnA"/>
    <property type="match status" value="1"/>
</dbReference>
<name>A0A1T1HBH2_OCELI</name>
<dbReference type="GO" id="GO:0005524">
    <property type="term" value="F:ATP binding"/>
    <property type="evidence" value="ECO:0007669"/>
    <property type="project" value="UniProtKB-KW"/>
</dbReference>
<evidence type="ECO:0000256" key="3">
    <source>
        <dbReference type="ARBA" id="ARBA00021364"/>
    </source>
</evidence>
<evidence type="ECO:0000256" key="6">
    <source>
        <dbReference type="PIRSR" id="PIRSR604809-2"/>
    </source>
</evidence>
<protein>
    <recommendedName>
        <fullName evidence="3 12">Glutamine synthetase</fullName>
        <ecNumber evidence="2 12">6.3.1.2</ecNumber>
    </recommendedName>
</protein>
<dbReference type="GO" id="GO:0019740">
    <property type="term" value="P:nitrogen utilization"/>
    <property type="evidence" value="ECO:0007669"/>
    <property type="project" value="TreeGrafter"/>
</dbReference>
<dbReference type="GO" id="GO:0006542">
    <property type="term" value="P:glutamine biosynthetic process"/>
    <property type="evidence" value="ECO:0007669"/>
    <property type="project" value="InterPro"/>
</dbReference>
<sequence>MSANTLNLIKEHDIKWVDLRFTDTKGKEQHVTIPARYVDEEFFENGQMFDGSSISGWKGINESDMILLPDDSTSFIDPFFEDKTLVLRCDIIEPATMQGYERDPRSVAKRAEEYLKSTGLGDTAFFGPEPEFFIFDDVRWDSNMSGSFVKIDSEEAAWNSEKAMEGGNMGHRPRVKGGYFPVPPVDSVHDIRATMCNVMEEIGLNVEVHHHEVATACQNEIGVAFNTLVKKADEVQMLKYVVHNVAHAYGKTATFMPKPVVGDNGSGMHVHLSYWKDGVNQFAGDQYAGLSESALFAIGGIIKHAKALNAFCNPGTNSYKRLVPGFEAPVMLAYSARNRSASLRIPYTSSPKAKRVEARFPDPIANPYLAFSALLMAALDGVQNKIHPGDPADKDLYDLPAEEAAAIPTVAASLEEALACLDADREFLTKGGVFTDDMIDAYIELKNEDVARVNMTTHPIEFDLYYSV</sequence>
<dbReference type="EMBL" id="MTSD02000003">
    <property type="protein sequence ID" value="OOV87163.1"/>
    <property type="molecule type" value="Genomic_DNA"/>
</dbReference>
<keyword evidence="7" id="KW-0479">Metal-binding</keyword>
<dbReference type="GO" id="GO:0046872">
    <property type="term" value="F:metal ion binding"/>
    <property type="evidence" value="ECO:0007669"/>
    <property type="project" value="UniProtKB-KW"/>
</dbReference>
<proteinExistence type="inferred from homology"/>
<dbReference type="PROSITE" id="PS00181">
    <property type="entry name" value="GLNA_ATP"/>
    <property type="match status" value="1"/>
</dbReference>
<dbReference type="SUPFAM" id="SSF55931">
    <property type="entry name" value="Glutamine synthetase/guanido kinase"/>
    <property type="match status" value="1"/>
</dbReference>
<evidence type="ECO:0000256" key="4">
    <source>
        <dbReference type="ARBA" id="ARBA00049436"/>
    </source>
</evidence>
<feature type="binding site" evidence="7">
    <location>
        <position position="357"/>
    </location>
    <ligand>
        <name>Mg(2+)</name>
        <dbReference type="ChEBI" id="CHEBI:18420"/>
        <label>1</label>
    </ligand>
</feature>
<dbReference type="PROSITE" id="PS51987">
    <property type="entry name" value="GS_CATALYTIC"/>
    <property type="match status" value="1"/>
</dbReference>
<evidence type="ECO:0000259" key="13">
    <source>
        <dbReference type="PROSITE" id="PS51986"/>
    </source>
</evidence>
<evidence type="ECO:0000313" key="16">
    <source>
        <dbReference type="Proteomes" id="UP000190064"/>
    </source>
</evidence>
<feature type="binding site" evidence="6">
    <location>
        <position position="339"/>
    </location>
    <ligand>
        <name>ATP</name>
        <dbReference type="ChEBI" id="CHEBI:30616"/>
    </ligand>
</feature>
<evidence type="ECO:0000256" key="10">
    <source>
        <dbReference type="RuleBase" id="RU000384"/>
    </source>
</evidence>
<organism evidence="15 16">
    <name type="scientific">Oceanospirillum linum</name>
    <dbReference type="NCBI Taxonomy" id="966"/>
    <lineage>
        <taxon>Bacteria</taxon>
        <taxon>Pseudomonadati</taxon>
        <taxon>Pseudomonadota</taxon>
        <taxon>Gammaproteobacteria</taxon>
        <taxon>Oceanospirillales</taxon>
        <taxon>Oceanospirillaceae</taxon>
        <taxon>Oceanospirillum</taxon>
    </lineage>
</organism>
<feature type="binding site" evidence="7">
    <location>
        <position position="212"/>
    </location>
    <ligand>
        <name>Mg(2+)</name>
        <dbReference type="ChEBI" id="CHEBI:18420"/>
        <label>1</label>
    </ligand>
</feature>
<dbReference type="GO" id="GO:0004356">
    <property type="term" value="F:glutamine synthetase activity"/>
    <property type="evidence" value="ECO:0007669"/>
    <property type="project" value="UniProtKB-EC"/>
</dbReference>
<dbReference type="InterPro" id="IPR036651">
    <property type="entry name" value="Gln_synt_N_sf"/>
</dbReference>
<dbReference type="PROSITE" id="PS51986">
    <property type="entry name" value="GS_BETA_GRASP"/>
    <property type="match status" value="1"/>
</dbReference>
<dbReference type="InterPro" id="IPR008146">
    <property type="entry name" value="Gln_synth_cat_dom"/>
</dbReference>
<dbReference type="FunFam" id="3.10.20.70:FF:000001">
    <property type="entry name" value="Glutamine synthetase"/>
    <property type="match status" value="1"/>
</dbReference>
<dbReference type="GO" id="GO:0016020">
    <property type="term" value="C:membrane"/>
    <property type="evidence" value="ECO:0007669"/>
    <property type="project" value="TreeGrafter"/>
</dbReference>
<dbReference type="Gene3D" id="3.10.20.70">
    <property type="entry name" value="Glutamine synthetase, N-terminal domain"/>
    <property type="match status" value="1"/>
</dbReference>
<dbReference type="InterPro" id="IPR014746">
    <property type="entry name" value="Gln_synth/guanido_kin_cat_dom"/>
</dbReference>
<comment type="catalytic activity">
    <reaction evidence="4 12">
        <text>L-glutamate + NH4(+) + ATP = L-glutamine + ADP + phosphate + H(+)</text>
        <dbReference type="Rhea" id="RHEA:16169"/>
        <dbReference type="ChEBI" id="CHEBI:15378"/>
        <dbReference type="ChEBI" id="CHEBI:28938"/>
        <dbReference type="ChEBI" id="CHEBI:29985"/>
        <dbReference type="ChEBI" id="CHEBI:30616"/>
        <dbReference type="ChEBI" id="CHEBI:43474"/>
        <dbReference type="ChEBI" id="CHEBI:58359"/>
        <dbReference type="ChEBI" id="CHEBI:456216"/>
        <dbReference type="EC" id="6.3.1.2"/>
    </reaction>
</comment>
<evidence type="ECO:0000259" key="14">
    <source>
        <dbReference type="PROSITE" id="PS51987"/>
    </source>
</evidence>
<keyword evidence="6 12" id="KW-0547">Nucleotide-binding</keyword>
<dbReference type="NCBIfam" id="NF007006">
    <property type="entry name" value="PRK09469.1"/>
    <property type="match status" value="1"/>
</dbReference>
<evidence type="ECO:0000256" key="8">
    <source>
        <dbReference type="PIRSR" id="PIRSR604809-50"/>
    </source>
</evidence>
<dbReference type="InterPro" id="IPR008147">
    <property type="entry name" value="Gln_synt_N"/>
</dbReference>
<dbReference type="Gene3D" id="3.30.590.10">
    <property type="entry name" value="Glutamine synthetase/guanido kinase, catalytic domain"/>
    <property type="match status" value="1"/>
</dbReference>
<dbReference type="PANTHER" id="PTHR43407:SF2">
    <property type="entry name" value="GLUTAMINE SYNTHETASE"/>
    <property type="match status" value="1"/>
</dbReference>
<dbReference type="InterPro" id="IPR027302">
    <property type="entry name" value="Gln_synth_N_conserv_site"/>
</dbReference>
<evidence type="ECO:0000256" key="2">
    <source>
        <dbReference type="ARBA" id="ARBA00012937"/>
    </source>
</evidence>
<feature type="domain" description="GS beta-grasp" evidence="13">
    <location>
        <begin position="12"/>
        <end position="96"/>
    </location>
</feature>
<dbReference type="PROSITE" id="PS00180">
    <property type="entry name" value="GLNA_1"/>
    <property type="match status" value="1"/>
</dbReference>
<feature type="binding site" evidence="5">
    <location>
        <position position="327"/>
    </location>
    <ligand>
        <name>L-glutamate</name>
        <dbReference type="ChEBI" id="CHEBI:29985"/>
    </ligand>
</feature>
<dbReference type="Proteomes" id="UP000190064">
    <property type="component" value="Unassembled WGS sequence"/>
</dbReference>
<dbReference type="SUPFAM" id="SSF54368">
    <property type="entry name" value="Glutamine synthetase, N-terminal domain"/>
    <property type="match status" value="1"/>
</dbReference>
<feature type="binding site" evidence="7">
    <location>
        <position position="131"/>
    </location>
    <ligand>
        <name>Mg(2+)</name>
        <dbReference type="ChEBI" id="CHEBI:18420"/>
        <label>1</label>
    </ligand>
</feature>
<evidence type="ECO:0000256" key="11">
    <source>
        <dbReference type="RuleBase" id="RU000387"/>
    </source>
</evidence>
<dbReference type="FunFam" id="3.30.590.10:FF:000001">
    <property type="entry name" value="Glutamine synthetase"/>
    <property type="match status" value="1"/>
</dbReference>
<feature type="binding site" evidence="7">
    <location>
        <position position="129"/>
    </location>
    <ligand>
        <name>Mg(2+)</name>
        <dbReference type="ChEBI" id="CHEBI:18420"/>
        <label>1</label>
    </ligand>
</feature>
<dbReference type="SMART" id="SM01230">
    <property type="entry name" value="Gln-synt_C"/>
    <property type="match status" value="1"/>
</dbReference>
<feature type="binding site" evidence="5">
    <location>
        <begin position="264"/>
        <end position="265"/>
    </location>
    <ligand>
        <name>L-glutamate</name>
        <dbReference type="ChEBI" id="CHEBI:29985"/>
    </ligand>
</feature>
<comment type="caution">
    <text evidence="15">The sequence shown here is derived from an EMBL/GenBank/DDBJ whole genome shotgun (WGS) entry which is preliminary data.</text>
</comment>
<feature type="binding site" evidence="5">
    <location>
        <position position="339"/>
    </location>
    <ligand>
        <name>L-glutamate</name>
        <dbReference type="ChEBI" id="CHEBI:29985"/>
    </ligand>
</feature>
<dbReference type="RefSeq" id="WP_078319518.1">
    <property type="nucleotide sequence ID" value="NZ_FXTS01000003.1"/>
</dbReference>
<dbReference type="Pfam" id="PF03951">
    <property type="entry name" value="Gln-synt_N"/>
    <property type="match status" value="1"/>
</dbReference>
<reference evidence="15" key="1">
    <citation type="submission" date="2017-02" db="EMBL/GenBank/DDBJ databases">
        <title>Draft Genome Sequence of the Salt Water Bacterium Oceanospirillum linum ATCC 11336.</title>
        <authorList>
            <person name="Trachtenberg A.M."/>
            <person name="Carney J.G."/>
            <person name="Linnane J.D."/>
            <person name="Rheaume B.A."/>
            <person name="Pitts N.L."/>
            <person name="Mykles D.L."/>
            <person name="Maclea K.S."/>
        </authorList>
    </citation>
    <scope>NUCLEOTIDE SEQUENCE [LARGE SCALE GENOMIC DNA]</scope>
    <source>
        <strain evidence="15">ATCC 11336</strain>
    </source>
</reference>
<feature type="binding site" evidence="5">
    <location>
        <position position="359"/>
    </location>
    <ligand>
        <name>L-glutamate</name>
        <dbReference type="ChEBI" id="CHEBI:29985"/>
    </ligand>
</feature>
<evidence type="ECO:0000256" key="1">
    <source>
        <dbReference type="ARBA" id="ARBA00009897"/>
    </source>
</evidence>
<feature type="domain" description="GS catalytic" evidence="14">
    <location>
        <begin position="104"/>
        <end position="468"/>
    </location>
</feature>
<accession>A0A1T1HBH2</accession>
<feature type="binding site" evidence="7">
    <location>
        <position position="220"/>
    </location>
    <ligand>
        <name>Mg(2+)</name>
        <dbReference type="ChEBI" id="CHEBI:18420"/>
        <label>1</label>
    </ligand>
</feature>
<comment type="cofactor">
    <cofactor evidence="7">
        <name>Mg(2+)</name>
        <dbReference type="ChEBI" id="CHEBI:18420"/>
    </cofactor>
    <text evidence="7">Binds 2 Mg(2+) ions per subunit.</text>
</comment>
<feature type="binding site" evidence="6">
    <location>
        <begin position="271"/>
        <end position="273"/>
    </location>
    <ligand>
        <name>ATP</name>
        <dbReference type="ChEBI" id="CHEBI:30616"/>
    </ligand>
</feature>
<comment type="subunit">
    <text evidence="11">Oligomer of 12 subunits arranged in the form of two hexagons.</text>
</comment>
<feature type="binding site" evidence="6">
    <location>
        <position position="207"/>
    </location>
    <ligand>
        <name>ATP</name>
        <dbReference type="ChEBI" id="CHEBI:30616"/>
    </ligand>
</feature>
<dbReference type="AlphaFoldDB" id="A0A1T1HBH2"/>
<evidence type="ECO:0000256" key="12">
    <source>
        <dbReference type="RuleBase" id="RU004356"/>
    </source>
</evidence>
<dbReference type="PROSITE" id="PS00182">
    <property type="entry name" value="GLNA_ADENYLATION"/>
    <property type="match status" value="1"/>
</dbReference>
<evidence type="ECO:0000256" key="9">
    <source>
        <dbReference type="PROSITE-ProRule" id="PRU01330"/>
    </source>
</evidence>
<feature type="binding site" evidence="6">
    <location>
        <position position="352"/>
    </location>
    <ligand>
        <name>ATP</name>
        <dbReference type="ChEBI" id="CHEBI:30616"/>
    </ligand>
</feature>